<gene>
    <name evidence="3" type="ORF">C7B64_16425</name>
</gene>
<evidence type="ECO:0000256" key="1">
    <source>
        <dbReference type="SAM" id="MobiDB-lite"/>
    </source>
</evidence>
<evidence type="ECO:0000313" key="3">
    <source>
        <dbReference type="EMBL" id="PSB01810.1"/>
    </source>
</evidence>
<keyword evidence="4" id="KW-1185">Reference proteome</keyword>
<feature type="region of interest" description="Disordered" evidence="1">
    <location>
        <begin position="23"/>
        <end position="42"/>
    </location>
</feature>
<dbReference type="RefSeq" id="WP_106289741.1">
    <property type="nucleotide sequence ID" value="NZ_CAWNTC010000115.1"/>
</dbReference>
<feature type="compositionally biased region" description="Low complexity" evidence="1">
    <location>
        <begin position="26"/>
        <end position="42"/>
    </location>
</feature>
<evidence type="ECO:0000313" key="4">
    <source>
        <dbReference type="Proteomes" id="UP000238762"/>
    </source>
</evidence>
<protein>
    <submittedName>
        <fullName evidence="3">Zinc ribbon domain-containing protein</fullName>
    </submittedName>
</protein>
<dbReference type="Pfam" id="PF13240">
    <property type="entry name" value="Zn_Ribbon_1"/>
    <property type="match status" value="1"/>
</dbReference>
<proteinExistence type="predicted"/>
<reference evidence="3 4" key="1">
    <citation type="submission" date="2018-02" db="EMBL/GenBank/DDBJ databases">
        <authorList>
            <person name="Cohen D.B."/>
            <person name="Kent A.D."/>
        </authorList>
    </citation>
    <scope>NUCLEOTIDE SEQUENCE [LARGE SCALE GENOMIC DNA]</scope>
    <source>
        <strain evidence="3 4">CCAP 1448/3</strain>
    </source>
</reference>
<sequence length="165" mass="18196">MAYTANLPTGERVYLANPKEQTKINSSFSSPSQQQSQSYSLSTGKWTVPPTLFKTRNAAIVRIEAAGGQFFLELQRGSIRVLGELPDLMGAEILPLQPESEAEVEDNWQEMPPMRPMSPMRMGNMKMEMGKPESSSLKAKFCPQCGAAVNKSDRFCAQCGNLLTT</sequence>
<reference evidence="3 4" key="2">
    <citation type="submission" date="2018-03" db="EMBL/GenBank/DDBJ databases">
        <title>The ancient ancestry and fast evolution of plastids.</title>
        <authorList>
            <person name="Moore K.R."/>
            <person name="Magnabosco C."/>
            <person name="Momper L."/>
            <person name="Gold D.A."/>
            <person name="Bosak T."/>
            <person name="Fournier G.P."/>
        </authorList>
    </citation>
    <scope>NUCLEOTIDE SEQUENCE [LARGE SCALE GENOMIC DNA]</scope>
    <source>
        <strain evidence="3 4">CCAP 1448/3</strain>
    </source>
</reference>
<accession>A0A2T1C0L9</accession>
<organism evidence="3 4">
    <name type="scientific">Merismopedia glauca CCAP 1448/3</name>
    <dbReference type="NCBI Taxonomy" id="1296344"/>
    <lineage>
        <taxon>Bacteria</taxon>
        <taxon>Bacillati</taxon>
        <taxon>Cyanobacteriota</taxon>
        <taxon>Cyanophyceae</taxon>
        <taxon>Synechococcales</taxon>
        <taxon>Merismopediaceae</taxon>
        <taxon>Merismopedia</taxon>
    </lineage>
</organism>
<name>A0A2T1C0L9_9CYAN</name>
<dbReference type="AlphaFoldDB" id="A0A2T1C0L9"/>
<feature type="domain" description="Zinc-ribbon" evidence="2">
    <location>
        <begin position="141"/>
        <end position="161"/>
    </location>
</feature>
<dbReference type="EMBL" id="PVWJ01000087">
    <property type="protein sequence ID" value="PSB01810.1"/>
    <property type="molecule type" value="Genomic_DNA"/>
</dbReference>
<dbReference type="InterPro" id="IPR026870">
    <property type="entry name" value="Zinc_ribbon_dom"/>
</dbReference>
<dbReference type="OrthoDB" id="425513at2"/>
<comment type="caution">
    <text evidence="3">The sequence shown here is derived from an EMBL/GenBank/DDBJ whole genome shotgun (WGS) entry which is preliminary data.</text>
</comment>
<dbReference type="Proteomes" id="UP000238762">
    <property type="component" value="Unassembled WGS sequence"/>
</dbReference>
<evidence type="ECO:0000259" key="2">
    <source>
        <dbReference type="Pfam" id="PF13240"/>
    </source>
</evidence>